<reference evidence="3" key="3">
    <citation type="submission" date="2025-09" db="UniProtKB">
        <authorList>
            <consortium name="Ensembl"/>
        </authorList>
    </citation>
    <scope>IDENTIFICATION</scope>
    <source>
        <strain evidence="3">broiler</strain>
    </source>
</reference>
<dbReference type="InterPro" id="IPR013320">
    <property type="entry name" value="ConA-like_dom_sf"/>
</dbReference>
<dbReference type="Ensembl" id="ENSGALT00010067238.1">
    <property type="protein sequence ID" value="ENSGALP00010041142.1"/>
    <property type="gene ID" value="ENSGALG00010027738.1"/>
</dbReference>
<reference evidence="3" key="1">
    <citation type="submission" date="2020-11" db="EMBL/GenBank/DDBJ databases">
        <title>Gallus gallus (Chicken) genome, bGalGal1, GRCg7b, maternal haplotype autosomes + Z &amp; W.</title>
        <authorList>
            <person name="Warren W."/>
            <person name="Formenti G."/>
            <person name="Fedrigo O."/>
            <person name="Haase B."/>
            <person name="Mountcastle J."/>
            <person name="Balacco J."/>
            <person name="Tracey A."/>
            <person name="Schneider V."/>
            <person name="Okimoto R."/>
            <person name="Cheng H."/>
            <person name="Hawken R."/>
            <person name="Howe K."/>
            <person name="Jarvis E.D."/>
        </authorList>
    </citation>
    <scope>NUCLEOTIDE SEQUENCE [LARGE SCALE GENOMIC DNA]</scope>
    <source>
        <strain evidence="3">Broiler</strain>
    </source>
</reference>
<feature type="domain" description="B30.2/SPRY" evidence="2">
    <location>
        <begin position="92"/>
        <end position="273"/>
    </location>
</feature>
<sequence length="273" mass="29446">MVSAGLRPGVPASLLQYKENPHSGPAVCTAGAAASSWKGGSPWPGIAWEAPERAGLAQHGALGQPGTGRSSPHDGDLCIGGRNSPHPFSCWVGAALTQHVVACPERLLLCPQLMSPWTRTPPTLSSSWLTMGDVRRGDAFGTELCVLGDRGFSSGWHCWEVEVADGGVWWAEGVAQHSVRRKGVLSFTPQEGIWRGEWFGQYYAFTWPDWTALRLAQLPTAIRVSSDFGGGQVVFADAGSKDQFFAFCLASCPGEMLYPWLWVGKDSWSKLCP</sequence>
<dbReference type="AlphaFoldDB" id="A0A8V1AFQ5"/>
<dbReference type="PRINTS" id="PR01407">
    <property type="entry name" value="BUTYPHLNCDUF"/>
</dbReference>
<evidence type="ECO:0000313" key="4">
    <source>
        <dbReference type="Proteomes" id="UP000000539"/>
    </source>
</evidence>
<dbReference type="InterPro" id="IPR043136">
    <property type="entry name" value="B30.2/SPRY_sf"/>
</dbReference>
<protein>
    <recommendedName>
        <fullName evidence="2">B30.2/SPRY domain-containing protein</fullName>
    </recommendedName>
</protein>
<evidence type="ECO:0000259" key="2">
    <source>
        <dbReference type="PROSITE" id="PS50188"/>
    </source>
</evidence>
<dbReference type="InterPro" id="IPR003877">
    <property type="entry name" value="SPRY_dom"/>
</dbReference>
<evidence type="ECO:0000313" key="3">
    <source>
        <dbReference type="Ensembl" id="ENSGALP00010041142.1"/>
    </source>
</evidence>
<accession>A0A8V1AFQ5</accession>
<proteinExistence type="predicted"/>
<dbReference type="GeneTree" id="ENSGT01030000234669"/>
<dbReference type="InterPro" id="IPR001870">
    <property type="entry name" value="B30.2/SPRY"/>
</dbReference>
<dbReference type="InterPro" id="IPR050143">
    <property type="entry name" value="TRIM/RBCC"/>
</dbReference>
<name>A0A8V1AFQ5_CHICK</name>
<dbReference type="Gene3D" id="2.60.120.920">
    <property type="match status" value="1"/>
</dbReference>
<organism evidence="3 4">
    <name type="scientific">Gallus gallus</name>
    <name type="common">Chicken</name>
    <dbReference type="NCBI Taxonomy" id="9031"/>
    <lineage>
        <taxon>Eukaryota</taxon>
        <taxon>Metazoa</taxon>
        <taxon>Chordata</taxon>
        <taxon>Craniata</taxon>
        <taxon>Vertebrata</taxon>
        <taxon>Euteleostomi</taxon>
        <taxon>Archelosauria</taxon>
        <taxon>Archosauria</taxon>
        <taxon>Dinosauria</taxon>
        <taxon>Saurischia</taxon>
        <taxon>Theropoda</taxon>
        <taxon>Coelurosauria</taxon>
        <taxon>Aves</taxon>
        <taxon>Neognathae</taxon>
        <taxon>Galloanserae</taxon>
        <taxon>Galliformes</taxon>
        <taxon>Phasianidae</taxon>
        <taxon>Phasianinae</taxon>
        <taxon>Gallus</taxon>
    </lineage>
</organism>
<dbReference type="PROSITE" id="PS50188">
    <property type="entry name" value="B302_SPRY"/>
    <property type="match status" value="1"/>
</dbReference>
<dbReference type="Pfam" id="PF00622">
    <property type="entry name" value="SPRY"/>
    <property type="match status" value="1"/>
</dbReference>
<dbReference type="SUPFAM" id="SSF49899">
    <property type="entry name" value="Concanavalin A-like lectins/glucanases"/>
    <property type="match status" value="1"/>
</dbReference>
<dbReference type="PANTHER" id="PTHR24103">
    <property type="entry name" value="E3 UBIQUITIN-PROTEIN LIGASE TRIM"/>
    <property type="match status" value="1"/>
</dbReference>
<evidence type="ECO:0000256" key="1">
    <source>
        <dbReference type="SAM" id="MobiDB-lite"/>
    </source>
</evidence>
<dbReference type="Proteomes" id="UP000000539">
    <property type="component" value="Chromosome 28"/>
</dbReference>
<reference evidence="3" key="2">
    <citation type="submission" date="2025-08" db="UniProtKB">
        <authorList>
            <consortium name="Ensembl"/>
        </authorList>
    </citation>
    <scope>IDENTIFICATION</scope>
    <source>
        <strain evidence="3">broiler</strain>
    </source>
</reference>
<dbReference type="InterPro" id="IPR003879">
    <property type="entry name" value="Butyrophylin_SPRY"/>
</dbReference>
<feature type="region of interest" description="Disordered" evidence="1">
    <location>
        <begin position="58"/>
        <end position="78"/>
    </location>
</feature>
<keyword evidence="4" id="KW-1185">Reference proteome</keyword>